<dbReference type="GO" id="GO:0005829">
    <property type="term" value="C:cytosol"/>
    <property type="evidence" value="ECO:0007669"/>
    <property type="project" value="TreeGrafter"/>
</dbReference>
<dbReference type="InterPro" id="IPR023214">
    <property type="entry name" value="HAD_sf"/>
</dbReference>
<reference evidence="2 3" key="1">
    <citation type="submission" date="2016-12" db="EMBL/GenBank/DDBJ databases">
        <title>Genomic comparison of strains in the 'Actinomyces naeslundii' group.</title>
        <authorList>
            <person name="Mughal S.R."/>
            <person name="Do T."/>
            <person name="Gilbert S.C."/>
            <person name="Witherden E.A."/>
            <person name="Didelot X."/>
            <person name="Beighton D."/>
        </authorList>
    </citation>
    <scope>NUCLEOTIDE SEQUENCE [LARGE SCALE GENOMIC DNA]</scope>
    <source>
        <strain evidence="2 3">S64C</strain>
    </source>
</reference>
<proteinExistence type="predicted"/>
<dbReference type="PANTHER" id="PTHR10000:SF8">
    <property type="entry name" value="HAD SUPERFAMILY HYDROLASE-LIKE, TYPE 3"/>
    <property type="match status" value="1"/>
</dbReference>
<dbReference type="SUPFAM" id="SSF56784">
    <property type="entry name" value="HAD-like"/>
    <property type="match status" value="1"/>
</dbReference>
<dbReference type="RefSeq" id="WP_075249405.1">
    <property type="nucleotide sequence ID" value="NZ_MSGO01000035.1"/>
</dbReference>
<comment type="caution">
    <text evidence="2">The sequence shown here is derived from an EMBL/GenBank/DDBJ whole genome shotgun (WGS) entry which is preliminary data.</text>
</comment>
<evidence type="ECO:0000313" key="3">
    <source>
        <dbReference type="Proteomes" id="UP000185736"/>
    </source>
</evidence>
<dbReference type="Proteomes" id="UP000185736">
    <property type="component" value="Unassembled WGS sequence"/>
</dbReference>
<accession>A0A1Q8I0B2</accession>
<dbReference type="InterPro" id="IPR036412">
    <property type="entry name" value="HAD-like_sf"/>
</dbReference>
<dbReference type="GO" id="GO:0016791">
    <property type="term" value="F:phosphatase activity"/>
    <property type="evidence" value="ECO:0007669"/>
    <property type="project" value="TreeGrafter"/>
</dbReference>
<gene>
    <name evidence="2" type="ORF">BKH32_07750</name>
</gene>
<evidence type="ECO:0000313" key="2">
    <source>
        <dbReference type="EMBL" id="OLL14551.1"/>
    </source>
</evidence>
<protein>
    <submittedName>
        <fullName evidence="2">Haloacid dehalogenase</fullName>
    </submittedName>
</protein>
<name>A0A1Q8I0B2_9ACTO</name>
<dbReference type="Gene3D" id="3.30.1240.10">
    <property type="match status" value="1"/>
</dbReference>
<dbReference type="EMBL" id="MSGO01000035">
    <property type="protein sequence ID" value="OLL14551.1"/>
    <property type="molecule type" value="Genomic_DNA"/>
</dbReference>
<dbReference type="Gene3D" id="3.40.50.1000">
    <property type="entry name" value="HAD superfamily/HAD-like"/>
    <property type="match status" value="2"/>
</dbReference>
<organism evidence="2 3">
    <name type="scientific">Actinomyces oris</name>
    <dbReference type="NCBI Taxonomy" id="544580"/>
    <lineage>
        <taxon>Bacteria</taxon>
        <taxon>Bacillati</taxon>
        <taxon>Actinomycetota</taxon>
        <taxon>Actinomycetes</taxon>
        <taxon>Actinomycetales</taxon>
        <taxon>Actinomycetaceae</taxon>
        <taxon>Actinomyces</taxon>
    </lineage>
</organism>
<dbReference type="AlphaFoldDB" id="A0A1Q8I0B2"/>
<sequence>MLSSPVGVVTDLDGTVVFGGVADPRLAPFLRRAAGREDISVIVATSRAPRGMAEVLGDAVTCLEGSVCLNGALLRLGDKERRYPMRADHVRAVVDAAFRAGMPLYVDRGHSFTALAGHDPVAEPRSGEASAAVSDFAASPGTTAEKETQRRGNQDSETEPGLWDGLEHMRDYPDGTWCTDPTQVPTEDVLKVTVVSKRCRGRAGQDIVRQSITDPLQGAAGPGTRAADAQETGGPEHAGTLQDLLGLRLDGVVAYPHEDGVVDVCAAGVDKSVCMRLPTGEEKPAVSRGAGTTGRTAAMRQVLSLRHRPVSTWVAVGNDANDVTMIRAADIGVIVGDGLKEVRARRQTVRVPSRPGAVVSILEQLLELHR</sequence>
<feature type="region of interest" description="Disordered" evidence="1">
    <location>
        <begin position="215"/>
        <end position="237"/>
    </location>
</feature>
<dbReference type="GO" id="GO:0000287">
    <property type="term" value="F:magnesium ion binding"/>
    <property type="evidence" value="ECO:0007669"/>
    <property type="project" value="TreeGrafter"/>
</dbReference>
<dbReference type="PANTHER" id="PTHR10000">
    <property type="entry name" value="PHOSPHOSERINE PHOSPHATASE"/>
    <property type="match status" value="1"/>
</dbReference>
<feature type="compositionally biased region" description="Basic and acidic residues" evidence="1">
    <location>
        <begin position="144"/>
        <end position="154"/>
    </location>
</feature>
<evidence type="ECO:0000256" key="1">
    <source>
        <dbReference type="SAM" id="MobiDB-lite"/>
    </source>
</evidence>
<dbReference type="Pfam" id="PF08282">
    <property type="entry name" value="Hydrolase_3"/>
    <property type="match status" value="2"/>
</dbReference>
<feature type="region of interest" description="Disordered" evidence="1">
    <location>
        <begin position="117"/>
        <end position="162"/>
    </location>
</feature>